<evidence type="ECO:0000313" key="2">
    <source>
        <dbReference type="EMBL" id="MXQ65104.1"/>
    </source>
</evidence>
<dbReference type="RefSeq" id="WP_161103245.1">
    <property type="nucleotide sequence ID" value="NZ_JBHLYI010000001.1"/>
</dbReference>
<feature type="transmembrane region" description="Helical" evidence="1">
    <location>
        <begin position="76"/>
        <end position="97"/>
    </location>
</feature>
<keyword evidence="1" id="KW-1133">Transmembrane helix</keyword>
<keyword evidence="1" id="KW-0812">Transmembrane</keyword>
<dbReference type="Proteomes" id="UP000431901">
    <property type="component" value="Unassembled WGS sequence"/>
</dbReference>
<keyword evidence="1" id="KW-0472">Membrane</keyword>
<feature type="transmembrane region" description="Helical" evidence="1">
    <location>
        <begin position="20"/>
        <end position="40"/>
    </location>
</feature>
<dbReference type="AlphaFoldDB" id="A0A6I4WDM6"/>
<comment type="caution">
    <text evidence="2">The sequence shown here is derived from an EMBL/GenBank/DDBJ whole genome shotgun (WGS) entry which is preliminary data.</text>
</comment>
<proteinExistence type="predicted"/>
<name>A0A6I4WDM6_9ACTN</name>
<sequence>MVISSAVAVILLSGGSRSAALESIAFFMGAGGMIVTFYQWRRQGDRCAAALTIAAFGTWALAVAVASATGFDSGTLAFWIAGAALLIGFGGGVVTLLRMYRERGRDSEAPPAEQR</sequence>
<organism evidence="2 3">
    <name type="scientific">Actinomadura rayongensis</name>
    <dbReference type="NCBI Taxonomy" id="1429076"/>
    <lineage>
        <taxon>Bacteria</taxon>
        <taxon>Bacillati</taxon>
        <taxon>Actinomycetota</taxon>
        <taxon>Actinomycetes</taxon>
        <taxon>Streptosporangiales</taxon>
        <taxon>Thermomonosporaceae</taxon>
        <taxon>Actinomadura</taxon>
    </lineage>
</organism>
<keyword evidence="3" id="KW-1185">Reference proteome</keyword>
<evidence type="ECO:0000313" key="3">
    <source>
        <dbReference type="Proteomes" id="UP000431901"/>
    </source>
</evidence>
<feature type="transmembrane region" description="Helical" evidence="1">
    <location>
        <begin position="47"/>
        <end position="70"/>
    </location>
</feature>
<gene>
    <name evidence="2" type="ORF">GQ466_13770</name>
</gene>
<protein>
    <submittedName>
        <fullName evidence="2">Uncharacterized protein</fullName>
    </submittedName>
</protein>
<dbReference type="OrthoDB" id="9986545at2"/>
<accession>A0A6I4WDM6</accession>
<reference evidence="2 3" key="1">
    <citation type="submission" date="2019-12" db="EMBL/GenBank/DDBJ databases">
        <title>Nocardia macrotermitis sp. nov. and Nocardia aurantia sp. nov., isolated from the gut of the fungus growing-termite Macrotermes natalensis.</title>
        <authorList>
            <person name="Christine B."/>
            <person name="Rene B."/>
        </authorList>
    </citation>
    <scope>NUCLEOTIDE SEQUENCE [LARGE SCALE GENOMIC DNA]</scope>
    <source>
        <strain evidence="2 3">DSM 102126</strain>
    </source>
</reference>
<evidence type="ECO:0000256" key="1">
    <source>
        <dbReference type="SAM" id="Phobius"/>
    </source>
</evidence>
<dbReference type="EMBL" id="WUTW01000002">
    <property type="protein sequence ID" value="MXQ65104.1"/>
    <property type="molecule type" value="Genomic_DNA"/>
</dbReference>